<feature type="region of interest" description="Disordered" evidence="1">
    <location>
        <begin position="73"/>
        <end position="104"/>
    </location>
</feature>
<dbReference type="AlphaFoldDB" id="A0AAN8MSS2"/>
<evidence type="ECO:0000256" key="1">
    <source>
        <dbReference type="SAM" id="MobiDB-lite"/>
    </source>
</evidence>
<gene>
    <name evidence="2" type="ORF">TWF718_010622</name>
</gene>
<keyword evidence="3" id="KW-1185">Reference proteome</keyword>
<proteinExistence type="predicted"/>
<accession>A0AAN8MSS2</accession>
<organism evidence="2 3">
    <name type="scientific">Orbilia javanica</name>
    <dbReference type="NCBI Taxonomy" id="47235"/>
    <lineage>
        <taxon>Eukaryota</taxon>
        <taxon>Fungi</taxon>
        <taxon>Dikarya</taxon>
        <taxon>Ascomycota</taxon>
        <taxon>Pezizomycotina</taxon>
        <taxon>Orbiliomycetes</taxon>
        <taxon>Orbiliales</taxon>
        <taxon>Orbiliaceae</taxon>
        <taxon>Orbilia</taxon>
    </lineage>
</organism>
<feature type="compositionally biased region" description="Basic and acidic residues" evidence="1">
    <location>
        <begin position="73"/>
        <end position="84"/>
    </location>
</feature>
<dbReference type="EMBL" id="JAVHNR010000008">
    <property type="protein sequence ID" value="KAK6335185.1"/>
    <property type="molecule type" value="Genomic_DNA"/>
</dbReference>
<name>A0AAN8MSS2_9PEZI</name>
<dbReference type="Proteomes" id="UP001313282">
    <property type="component" value="Unassembled WGS sequence"/>
</dbReference>
<evidence type="ECO:0000313" key="3">
    <source>
        <dbReference type="Proteomes" id="UP001313282"/>
    </source>
</evidence>
<reference evidence="2 3" key="1">
    <citation type="submission" date="2019-10" db="EMBL/GenBank/DDBJ databases">
        <authorList>
            <person name="Palmer J.M."/>
        </authorList>
    </citation>
    <scope>NUCLEOTIDE SEQUENCE [LARGE SCALE GENOMIC DNA]</scope>
    <source>
        <strain evidence="2 3">TWF718</strain>
    </source>
</reference>
<sequence length="104" mass="11903">MCIQDYTLYHCGCKRKGSLRVCGEIQCSHIKDIGKQVPDYCGTCQAKLDQGIDLPPRRTSTIKKIKRTLSMRTHDYSKSNERRKGSISLTPQDNDWVNPFKDPV</sequence>
<comment type="caution">
    <text evidence="2">The sequence shown here is derived from an EMBL/GenBank/DDBJ whole genome shotgun (WGS) entry which is preliminary data.</text>
</comment>
<protein>
    <submittedName>
        <fullName evidence="2">Uncharacterized protein</fullName>
    </submittedName>
</protein>
<evidence type="ECO:0000313" key="2">
    <source>
        <dbReference type="EMBL" id="KAK6335185.1"/>
    </source>
</evidence>